<name>A0A5B7EK97_PORTR</name>
<comment type="caution">
    <text evidence="3">The sequence shown here is derived from an EMBL/GenBank/DDBJ whole genome shotgun (WGS) entry which is preliminary data.</text>
</comment>
<organism evidence="3 4">
    <name type="scientific">Portunus trituberculatus</name>
    <name type="common">Swimming crab</name>
    <name type="synonym">Neptunus trituberculatus</name>
    <dbReference type="NCBI Taxonomy" id="210409"/>
    <lineage>
        <taxon>Eukaryota</taxon>
        <taxon>Metazoa</taxon>
        <taxon>Ecdysozoa</taxon>
        <taxon>Arthropoda</taxon>
        <taxon>Crustacea</taxon>
        <taxon>Multicrustacea</taxon>
        <taxon>Malacostraca</taxon>
        <taxon>Eumalacostraca</taxon>
        <taxon>Eucarida</taxon>
        <taxon>Decapoda</taxon>
        <taxon>Pleocyemata</taxon>
        <taxon>Brachyura</taxon>
        <taxon>Eubrachyura</taxon>
        <taxon>Portunoidea</taxon>
        <taxon>Portunidae</taxon>
        <taxon>Portuninae</taxon>
        <taxon>Portunus</taxon>
    </lineage>
</organism>
<feature type="region of interest" description="Disordered" evidence="2">
    <location>
        <begin position="128"/>
        <end position="156"/>
    </location>
</feature>
<keyword evidence="4" id="KW-1185">Reference proteome</keyword>
<accession>A0A5B7EK97</accession>
<dbReference type="Proteomes" id="UP000324222">
    <property type="component" value="Unassembled WGS sequence"/>
</dbReference>
<feature type="coiled-coil region" evidence="1">
    <location>
        <begin position="166"/>
        <end position="214"/>
    </location>
</feature>
<dbReference type="EMBL" id="VSRR010003095">
    <property type="protein sequence ID" value="MPC34632.1"/>
    <property type="molecule type" value="Genomic_DNA"/>
</dbReference>
<sequence>MSKLPSNRHLPQPSRLRPPGSAMKRLGSDSAITSPEKRSRHSGDAEDAGIMSRPQYRGGTRGGRGSLSRSVSMANLNSGVTRNRGITKRNLASSRMGASTLNLTGRPSNITAASANLVRQGAVSRRPGANITNRVNNTQDTDTGPGGDAVTKAKKKRAPWDLKGRLQDMEELVKCSTVERENLLAKFNDYDSRIQNLEEEKQNLNQNLQQSHSTTQANQEQIDALTTKLKPQFLT</sequence>
<evidence type="ECO:0000256" key="2">
    <source>
        <dbReference type="SAM" id="MobiDB-lite"/>
    </source>
</evidence>
<protein>
    <submittedName>
        <fullName evidence="3">Uncharacterized protein</fullName>
    </submittedName>
</protein>
<evidence type="ECO:0000313" key="4">
    <source>
        <dbReference type="Proteomes" id="UP000324222"/>
    </source>
</evidence>
<reference evidence="3 4" key="1">
    <citation type="submission" date="2019-05" db="EMBL/GenBank/DDBJ databases">
        <title>Another draft genome of Portunus trituberculatus and its Hox gene families provides insights of decapod evolution.</title>
        <authorList>
            <person name="Jeong J.-H."/>
            <person name="Song I."/>
            <person name="Kim S."/>
            <person name="Choi T."/>
            <person name="Kim D."/>
            <person name="Ryu S."/>
            <person name="Kim W."/>
        </authorList>
    </citation>
    <scope>NUCLEOTIDE SEQUENCE [LARGE SCALE GENOMIC DNA]</scope>
    <source>
        <tissue evidence="3">Muscle</tissue>
    </source>
</reference>
<dbReference type="AlphaFoldDB" id="A0A5B7EK97"/>
<feature type="compositionally biased region" description="Basic and acidic residues" evidence="2">
    <location>
        <begin position="35"/>
        <end position="44"/>
    </location>
</feature>
<gene>
    <name evidence="3" type="ORF">E2C01_028028</name>
</gene>
<proteinExistence type="predicted"/>
<keyword evidence="1" id="KW-0175">Coiled coil</keyword>
<feature type="region of interest" description="Disordered" evidence="2">
    <location>
        <begin position="1"/>
        <end position="93"/>
    </location>
</feature>
<feature type="compositionally biased region" description="Polar residues" evidence="2">
    <location>
        <begin position="130"/>
        <end position="142"/>
    </location>
</feature>
<evidence type="ECO:0000313" key="3">
    <source>
        <dbReference type="EMBL" id="MPC34632.1"/>
    </source>
</evidence>
<evidence type="ECO:0000256" key="1">
    <source>
        <dbReference type="SAM" id="Coils"/>
    </source>
</evidence>
<dbReference type="OrthoDB" id="3176171at2759"/>